<dbReference type="GO" id="GO:0007229">
    <property type="term" value="P:integrin-mediated signaling pathway"/>
    <property type="evidence" value="ECO:0007669"/>
    <property type="project" value="UniProtKB-KW"/>
</dbReference>
<dbReference type="GO" id="GO:0009897">
    <property type="term" value="C:external side of plasma membrane"/>
    <property type="evidence" value="ECO:0007669"/>
    <property type="project" value="TreeGrafter"/>
</dbReference>
<keyword evidence="5" id="KW-0401">Integrin</keyword>
<keyword evidence="3" id="KW-0732">Signal</keyword>
<dbReference type="InterPro" id="IPR028994">
    <property type="entry name" value="Integrin_alpha_N"/>
</dbReference>
<dbReference type="InterPro" id="IPR013519">
    <property type="entry name" value="Int_alpha_beta-p"/>
</dbReference>
<dbReference type="Gene3D" id="3.40.50.410">
    <property type="entry name" value="von Willebrand factor, type A domain"/>
    <property type="match status" value="1"/>
</dbReference>
<dbReference type="Gene3D" id="2.130.10.130">
    <property type="entry name" value="Integrin alpha, N-terminal"/>
    <property type="match status" value="1"/>
</dbReference>
<dbReference type="PANTHER" id="PTHR23220">
    <property type="entry name" value="INTEGRIN ALPHA"/>
    <property type="match status" value="1"/>
</dbReference>
<dbReference type="SUPFAM" id="SSF69318">
    <property type="entry name" value="Integrin alpha N-terminal domain"/>
    <property type="match status" value="1"/>
</dbReference>
<dbReference type="eggNOG" id="KOG3637">
    <property type="taxonomic scope" value="Eukaryota"/>
</dbReference>
<feature type="chain" id="PRO_5003445734" evidence="3">
    <location>
        <begin position="20"/>
        <end position="382"/>
    </location>
</feature>
<dbReference type="GO" id="GO:0005178">
    <property type="term" value="F:integrin binding"/>
    <property type="evidence" value="ECO:0007669"/>
    <property type="project" value="TreeGrafter"/>
</dbReference>
<dbReference type="GO" id="GO:0007160">
    <property type="term" value="P:cell-matrix adhesion"/>
    <property type="evidence" value="ECO:0007669"/>
    <property type="project" value="TreeGrafter"/>
</dbReference>
<sequence>MACGVVIFVCSWVLAFCDGSSLDVEKPTVFSEDAAGFGQTVVQFGGSRLVVGAPLEVVEVNQTGQLYDCAPATGMCQPILLPIPLEAVNMSLGLSLVAATNHSHLLACGPTVQRACAKNMYAKGSCLLLGSSLQFIQAVPATLPECPVQDMDIAFLIDGSGSIEKSDFSQMKTFVKALMGLFSSNNTLFSLMQYSNILKTHFTFTKFRSSSNPQSLVDSIVQLRGLTFTATGIQKVVQHWSQVSLQNSSKVVGLAEGGGSPMKGMDQFWELWEASAGLEDGPVLGAVGSFSWSGGAFLYPPNTRPTFINMSEENVDMRDAYLGYSTALAFWKGVYSLVLGAPRHQHTGKVVIFTQKSQKWRPKSEVSGTQVGMEEATFQGDR</sequence>
<dbReference type="PaxDb" id="10029-XP_007606422.1"/>
<evidence type="ECO:0000259" key="4">
    <source>
        <dbReference type="PROSITE" id="PS50234"/>
    </source>
</evidence>
<dbReference type="InterPro" id="IPR002035">
    <property type="entry name" value="VWF_A"/>
</dbReference>
<dbReference type="InterPro" id="IPR036465">
    <property type="entry name" value="vWFA_dom_sf"/>
</dbReference>
<evidence type="ECO:0000256" key="1">
    <source>
        <dbReference type="PROSITE-ProRule" id="PRU00803"/>
    </source>
</evidence>
<dbReference type="InParanoid" id="G3IMN1"/>
<gene>
    <name evidence="5" type="ORF">I79_025172</name>
</gene>
<dbReference type="AlphaFoldDB" id="G3IMN1"/>
<evidence type="ECO:0000313" key="6">
    <source>
        <dbReference type="Proteomes" id="UP000001075"/>
    </source>
</evidence>
<protein>
    <submittedName>
        <fullName evidence="5">Integrin alpha-D</fullName>
    </submittedName>
</protein>
<reference evidence="6" key="1">
    <citation type="journal article" date="2011" name="Nat. Biotechnol.">
        <title>The genomic sequence of the Chinese hamster ovary (CHO)-K1 cell line.</title>
        <authorList>
            <person name="Xu X."/>
            <person name="Nagarajan H."/>
            <person name="Lewis N.E."/>
            <person name="Pan S."/>
            <person name="Cai Z."/>
            <person name="Liu X."/>
            <person name="Chen W."/>
            <person name="Xie M."/>
            <person name="Wang W."/>
            <person name="Hammond S."/>
            <person name="Andersen M.R."/>
            <person name="Neff N."/>
            <person name="Passarelli B."/>
            <person name="Koh W."/>
            <person name="Fan H.C."/>
            <person name="Wang J."/>
            <person name="Gui Y."/>
            <person name="Lee K.H."/>
            <person name="Betenbaugh M.J."/>
            <person name="Quake S.R."/>
            <person name="Famili I."/>
            <person name="Palsson B.O."/>
            <person name="Wang J."/>
        </authorList>
    </citation>
    <scope>NUCLEOTIDE SEQUENCE [LARGE SCALE GENOMIC DNA]</scope>
    <source>
        <strain evidence="6">CHO K1 cell line</strain>
    </source>
</reference>
<dbReference type="GO" id="GO:0008305">
    <property type="term" value="C:integrin complex"/>
    <property type="evidence" value="ECO:0007669"/>
    <property type="project" value="TreeGrafter"/>
</dbReference>
<dbReference type="GlyGen" id="G3IMN1">
    <property type="glycosylation" value="1 site"/>
</dbReference>
<feature type="repeat" description="FG-GAP" evidence="1">
    <location>
        <begin position="23"/>
        <end position="78"/>
    </location>
</feature>
<dbReference type="SMART" id="SM00191">
    <property type="entry name" value="Int_alpha"/>
    <property type="match status" value="2"/>
</dbReference>
<feature type="domain" description="VWFA" evidence="4">
    <location>
        <begin position="152"/>
        <end position="258"/>
    </location>
</feature>
<dbReference type="GO" id="GO:0098609">
    <property type="term" value="P:cell-cell adhesion"/>
    <property type="evidence" value="ECO:0007669"/>
    <property type="project" value="TreeGrafter"/>
</dbReference>
<evidence type="ECO:0000256" key="3">
    <source>
        <dbReference type="SAM" id="SignalP"/>
    </source>
</evidence>
<dbReference type="EMBL" id="JH004901">
    <property type="protein sequence ID" value="EGW15109.1"/>
    <property type="molecule type" value="Genomic_DNA"/>
</dbReference>
<proteinExistence type="predicted"/>
<dbReference type="PRINTS" id="PR00453">
    <property type="entry name" value="VWFADOMAIN"/>
</dbReference>
<dbReference type="SMART" id="SM00327">
    <property type="entry name" value="VWA"/>
    <property type="match status" value="1"/>
</dbReference>
<organism evidence="5 6">
    <name type="scientific">Cricetulus griseus</name>
    <name type="common">Chinese hamster</name>
    <name type="synonym">Cricetulus barabensis griseus</name>
    <dbReference type="NCBI Taxonomy" id="10029"/>
    <lineage>
        <taxon>Eukaryota</taxon>
        <taxon>Metazoa</taxon>
        <taxon>Chordata</taxon>
        <taxon>Craniata</taxon>
        <taxon>Vertebrata</taxon>
        <taxon>Euteleostomi</taxon>
        <taxon>Mammalia</taxon>
        <taxon>Eutheria</taxon>
        <taxon>Euarchontoglires</taxon>
        <taxon>Glires</taxon>
        <taxon>Rodentia</taxon>
        <taxon>Myomorpha</taxon>
        <taxon>Muroidea</taxon>
        <taxon>Cricetidae</taxon>
        <taxon>Cricetinae</taxon>
        <taxon>Cricetulus</taxon>
    </lineage>
</organism>
<dbReference type="STRING" id="10029.G3IMN1"/>
<accession>G3IMN1</accession>
<dbReference type="PROSITE" id="PS51470">
    <property type="entry name" value="FG_GAP"/>
    <property type="match status" value="1"/>
</dbReference>
<evidence type="ECO:0000313" key="5">
    <source>
        <dbReference type="EMBL" id="EGW15109.1"/>
    </source>
</evidence>
<dbReference type="PANTHER" id="PTHR23220:SF132">
    <property type="entry name" value="INTEGRIN ALPHA-D"/>
    <property type="match status" value="1"/>
</dbReference>
<name>G3IMN1_CRIGR</name>
<feature type="signal peptide" evidence="3">
    <location>
        <begin position="1"/>
        <end position="19"/>
    </location>
</feature>
<feature type="region of interest" description="Disordered" evidence="2">
    <location>
        <begin position="363"/>
        <end position="382"/>
    </location>
</feature>
<dbReference type="Pfam" id="PF00092">
    <property type="entry name" value="VWA"/>
    <property type="match status" value="1"/>
</dbReference>
<dbReference type="PROSITE" id="PS50234">
    <property type="entry name" value="VWFA"/>
    <property type="match status" value="1"/>
</dbReference>
<dbReference type="SUPFAM" id="SSF53300">
    <property type="entry name" value="vWA-like"/>
    <property type="match status" value="1"/>
</dbReference>
<dbReference type="GO" id="GO:0033627">
    <property type="term" value="P:cell adhesion mediated by integrin"/>
    <property type="evidence" value="ECO:0007669"/>
    <property type="project" value="TreeGrafter"/>
</dbReference>
<dbReference type="Proteomes" id="UP000001075">
    <property type="component" value="Unassembled WGS sequence"/>
</dbReference>
<evidence type="ECO:0000256" key="2">
    <source>
        <dbReference type="SAM" id="MobiDB-lite"/>
    </source>
</evidence>